<reference evidence="1 2" key="1">
    <citation type="submission" date="2020-04" db="EMBL/GenBank/DDBJ databases">
        <authorList>
            <person name="Alioto T."/>
            <person name="Alioto T."/>
            <person name="Gomez Garrido J."/>
        </authorList>
    </citation>
    <scope>NUCLEOTIDE SEQUENCE [LARGE SCALE GENOMIC DNA]</scope>
</reference>
<name>A0A8S1BVB4_9INSE</name>
<dbReference type="EMBL" id="CADEPI010000003">
    <property type="protein sequence ID" value="CAB3360336.1"/>
    <property type="molecule type" value="Genomic_DNA"/>
</dbReference>
<organism evidence="1 2">
    <name type="scientific">Cloeon dipterum</name>
    <dbReference type="NCBI Taxonomy" id="197152"/>
    <lineage>
        <taxon>Eukaryota</taxon>
        <taxon>Metazoa</taxon>
        <taxon>Ecdysozoa</taxon>
        <taxon>Arthropoda</taxon>
        <taxon>Hexapoda</taxon>
        <taxon>Insecta</taxon>
        <taxon>Pterygota</taxon>
        <taxon>Palaeoptera</taxon>
        <taxon>Ephemeroptera</taxon>
        <taxon>Pisciforma</taxon>
        <taxon>Baetidae</taxon>
        <taxon>Cloeon</taxon>
    </lineage>
</organism>
<protein>
    <submittedName>
        <fullName evidence="1">Uncharacterized protein</fullName>
    </submittedName>
</protein>
<evidence type="ECO:0000313" key="2">
    <source>
        <dbReference type="Proteomes" id="UP000494165"/>
    </source>
</evidence>
<sequence length="81" mass="8511">MTVPAAVSLTSTKAYINAIWSQPPGGKTKLQLPARSALHVEWSRDPRADGKSVLCICTSLTRSGQAECVFCTYALLGGSAA</sequence>
<dbReference type="AlphaFoldDB" id="A0A8S1BVB4"/>
<proteinExistence type="predicted"/>
<gene>
    <name evidence="1" type="ORF">CLODIP_2_CD08902</name>
</gene>
<accession>A0A8S1BVB4</accession>
<evidence type="ECO:0000313" key="1">
    <source>
        <dbReference type="EMBL" id="CAB3360336.1"/>
    </source>
</evidence>
<keyword evidence="2" id="KW-1185">Reference proteome</keyword>
<comment type="caution">
    <text evidence="1">The sequence shown here is derived from an EMBL/GenBank/DDBJ whole genome shotgun (WGS) entry which is preliminary data.</text>
</comment>
<dbReference type="Proteomes" id="UP000494165">
    <property type="component" value="Unassembled WGS sequence"/>
</dbReference>